<dbReference type="EMBL" id="CP000432">
    <property type="protein sequence ID" value="ABG99727.1"/>
    <property type="molecule type" value="Genomic_DNA"/>
</dbReference>
<reference evidence="2" key="1">
    <citation type="journal article" date="2006" name="Proc. Natl. Acad. Sci. U.S.A.">
        <title>The complete genome of Rhodococcus sp. RHA1 provides insights into a catabolic powerhouse.</title>
        <authorList>
            <person name="McLeod M.P."/>
            <person name="Warren R.L."/>
            <person name="Hsiao W.W.L."/>
            <person name="Araki N."/>
            <person name="Myhre M."/>
            <person name="Fernandes C."/>
            <person name="Miyazawa D."/>
            <person name="Wong W."/>
            <person name="Lillquist A.L."/>
            <person name="Wang D."/>
            <person name="Dosanjh M."/>
            <person name="Hara H."/>
            <person name="Petrescu A."/>
            <person name="Morin R.D."/>
            <person name="Yang G."/>
            <person name="Stott J.M."/>
            <person name="Schein J.E."/>
            <person name="Shin H."/>
            <person name="Smailus D."/>
            <person name="Siddiqui A.S."/>
            <person name="Marra M.A."/>
            <person name="Jones S.J.M."/>
            <person name="Holt R."/>
            <person name="Brinkman F.S.L."/>
            <person name="Miyauchi K."/>
            <person name="Fukuda M."/>
            <person name="Davies J.E."/>
            <person name="Mohn W.W."/>
            <person name="Eltis L.D."/>
        </authorList>
    </citation>
    <scope>NUCLEOTIDE SEQUENCE [LARGE SCALE GENOMIC DNA]</scope>
    <source>
        <strain evidence="2">RHA1</strain>
    </source>
</reference>
<evidence type="ECO:0000313" key="1">
    <source>
        <dbReference type="EMBL" id="ABG99727.1"/>
    </source>
</evidence>
<dbReference type="HOGENOM" id="CLU_1601392_0_0_11"/>
<proteinExistence type="predicted"/>
<dbReference type="Proteomes" id="UP000008710">
    <property type="component" value="Plasmid pRHL1"/>
</dbReference>
<protein>
    <recommendedName>
        <fullName evidence="3">IrrE N-terminal-like domain-containing protein</fullName>
    </recommendedName>
</protein>
<evidence type="ECO:0008006" key="3">
    <source>
        <dbReference type="Google" id="ProtNLM"/>
    </source>
</evidence>
<organism evidence="1 2">
    <name type="scientific">Rhodococcus jostii (strain RHA1)</name>
    <dbReference type="NCBI Taxonomy" id="101510"/>
    <lineage>
        <taxon>Bacteria</taxon>
        <taxon>Bacillati</taxon>
        <taxon>Actinomycetota</taxon>
        <taxon>Actinomycetes</taxon>
        <taxon>Mycobacteriales</taxon>
        <taxon>Nocardiaceae</taxon>
        <taxon>Rhodococcus</taxon>
    </lineage>
</organism>
<gene>
    <name evidence="1" type="ordered locus">RHA1_ro08683</name>
</gene>
<keyword evidence="1" id="KW-0614">Plasmid</keyword>
<name>Q0RYA9_RHOJR</name>
<geneLocation type="plasmid" evidence="1 2">
    <name>pRHL1</name>
</geneLocation>
<sequence length="178" mass="19911">MWHTCIHMRPNGPGWRLVMTNRVSEAVDRLFRVATSGEASTLAGLMEAAARDRKRPITVVQSNKNLPIGVFGQWVQHPDRDEVSCADWVHARERTLAHELGHILLGHRGRPAREFAEEFLPAAAHGLAKIMLRRECSDGHDAEEIEAEAFASRLLGRVNSNQASRNPGVRARLDEAIR</sequence>
<dbReference type="KEGG" id="rha:RHA1_ro08683"/>
<evidence type="ECO:0000313" key="2">
    <source>
        <dbReference type="Proteomes" id="UP000008710"/>
    </source>
</evidence>
<accession>Q0RYA9</accession>
<dbReference type="AlphaFoldDB" id="Q0RYA9"/>